<dbReference type="InterPro" id="IPR003609">
    <property type="entry name" value="Pan_app"/>
</dbReference>
<comment type="caution">
    <text evidence="3">The sequence shown here is derived from an EMBL/GenBank/DDBJ whole genome shotgun (WGS) entry which is preliminary data.</text>
</comment>
<evidence type="ECO:0000313" key="3">
    <source>
        <dbReference type="EMBL" id="KAK7078381.1"/>
    </source>
</evidence>
<sequence length="892" mass="102066">MCPIKREEINRVVVFSFSLIDIPTYKLFGWDYATTDEGQVDNFIYGPSALLRMTYSNASVIRGIDADHWVLSHPDGYVIDYFFAIDQWTMPYGHKLAGIDLKAPLRIQVYGLEGNPWDSGVQQFNQEVYYDFLEFKPYVSPADWKTFLVRHGVDCRGRMSLDSKENTPPTAPENFKVYMETITRRVNHTDGTVFRSWLYFDAFRKAMRLDVNPTYDANAGKAYKSIQDLGTGIEYYIDKKTGECTIRPWKRDDLGTLIGVEIADIIFADPNKLFYLDEAYIFNGISETRSLMTSRWTSTRTDIKNPDGGNYKKVIVDYEFLADVMGDGSEFRTLGTPVKIDITIYQDSDSNSVQETQTVNLLSIDSAFEAYEINPFDVRECSTLPTQRSWLKIHFLGDWTQGAEQNQDLFKKQIMEKIYSGTKTSYVRMSEITFDHIEMRVMATILLLEPSPYHLQFVQQQDAKPSTVDSQIPFPINDVDSCAAFCLAYKNFDCRQYYECSGQGRNCYVSNWNQPKPPFVDVPPCQRFTKALTSSDFQQPNGVLYAWLLNETAYHQFTFTLVYTDWDGSEKEGVFDGFRVDNEVYGNDPIFVDYLRSDFHLARNHAKLKATFNQLTLQGGSYIECLLACDMTLSFTCQTFSYCYNSQNCYLSDYVGSTPVDQNDVVTQQDCVVVGRRYTDSYNVIEGTVYTSDAQQTITEVKDPDKCAFLCDNSTDFTCRSFDYCLDTHICDLYTERSIDIPSELLNHSVPMCLHFERNALVDFVRHDNQVLAGSRDRFLQGVTASYCAEICEQEPDYGCNGFDYCKEGGIINCFLTQDHYSDDGVVISNSPTCSHYSREYYDGKDRNSFAHSKKSKYKYGPGDMAGLGVSMLVISIAMTFAGVYIYNKNFK</sequence>
<dbReference type="Proteomes" id="UP001381693">
    <property type="component" value="Unassembled WGS sequence"/>
</dbReference>
<evidence type="ECO:0000313" key="4">
    <source>
        <dbReference type="Proteomes" id="UP001381693"/>
    </source>
</evidence>
<feature type="domain" description="Apple" evidence="2">
    <location>
        <begin position="753"/>
        <end position="841"/>
    </location>
</feature>
<feature type="domain" description="Apple" evidence="2">
    <location>
        <begin position="671"/>
        <end position="750"/>
    </location>
</feature>
<feature type="transmembrane region" description="Helical" evidence="1">
    <location>
        <begin position="865"/>
        <end position="887"/>
    </location>
</feature>
<name>A0AAN9A2R4_HALRR</name>
<keyword evidence="1" id="KW-0812">Transmembrane</keyword>
<dbReference type="PROSITE" id="PS50948">
    <property type="entry name" value="PAN"/>
    <property type="match status" value="2"/>
</dbReference>
<dbReference type="SUPFAM" id="SSF57414">
    <property type="entry name" value="Hairpin loop containing domain-like"/>
    <property type="match status" value="3"/>
</dbReference>
<protein>
    <recommendedName>
        <fullName evidence="2">Apple domain-containing protein</fullName>
    </recommendedName>
</protein>
<proteinExistence type="predicted"/>
<accession>A0AAN9A2R4</accession>
<evidence type="ECO:0000256" key="1">
    <source>
        <dbReference type="SAM" id="Phobius"/>
    </source>
</evidence>
<dbReference type="AlphaFoldDB" id="A0AAN9A2R4"/>
<keyword evidence="1" id="KW-0472">Membrane</keyword>
<evidence type="ECO:0000259" key="2">
    <source>
        <dbReference type="PROSITE" id="PS50948"/>
    </source>
</evidence>
<dbReference type="Pfam" id="PF00024">
    <property type="entry name" value="PAN_1"/>
    <property type="match status" value="2"/>
</dbReference>
<dbReference type="SMART" id="SM00473">
    <property type="entry name" value="PAN_AP"/>
    <property type="match status" value="4"/>
</dbReference>
<organism evidence="3 4">
    <name type="scientific">Halocaridina rubra</name>
    <name type="common">Hawaiian red shrimp</name>
    <dbReference type="NCBI Taxonomy" id="373956"/>
    <lineage>
        <taxon>Eukaryota</taxon>
        <taxon>Metazoa</taxon>
        <taxon>Ecdysozoa</taxon>
        <taxon>Arthropoda</taxon>
        <taxon>Crustacea</taxon>
        <taxon>Multicrustacea</taxon>
        <taxon>Malacostraca</taxon>
        <taxon>Eumalacostraca</taxon>
        <taxon>Eucarida</taxon>
        <taxon>Decapoda</taxon>
        <taxon>Pleocyemata</taxon>
        <taxon>Caridea</taxon>
        <taxon>Atyoidea</taxon>
        <taxon>Atyidae</taxon>
        <taxon>Halocaridina</taxon>
    </lineage>
</organism>
<dbReference type="PANTHER" id="PTHR36902:SF1">
    <property type="entry name" value="ENRICHED IN SURFACE-LABELED PROTEOME PROTEIN 9"/>
    <property type="match status" value="1"/>
</dbReference>
<reference evidence="3 4" key="1">
    <citation type="submission" date="2023-11" db="EMBL/GenBank/DDBJ databases">
        <title>Halocaridina rubra genome assembly.</title>
        <authorList>
            <person name="Smith C."/>
        </authorList>
    </citation>
    <scope>NUCLEOTIDE SEQUENCE [LARGE SCALE GENOMIC DNA]</scope>
    <source>
        <strain evidence="3">EP-1</strain>
        <tissue evidence="3">Whole</tissue>
    </source>
</reference>
<dbReference type="InterPro" id="IPR058831">
    <property type="entry name" value="LolA-like_dom_2nd"/>
</dbReference>
<dbReference type="PANTHER" id="PTHR36902">
    <property type="entry name" value="ENRICHED IN SURFACE-LABELED PROTEOME PROTEIN 9"/>
    <property type="match status" value="1"/>
</dbReference>
<gene>
    <name evidence="3" type="ORF">SK128_010915</name>
</gene>
<dbReference type="EMBL" id="JAXCGZ010007862">
    <property type="protein sequence ID" value="KAK7078381.1"/>
    <property type="molecule type" value="Genomic_DNA"/>
</dbReference>
<dbReference type="Gene3D" id="3.50.4.10">
    <property type="entry name" value="Hepatocyte Growth Factor"/>
    <property type="match status" value="3"/>
</dbReference>
<keyword evidence="4" id="KW-1185">Reference proteome</keyword>
<keyword evidence="1" id="KW-1133">Transmembrane helix</keyword>
<dbReference type="Pfam" id="PF25898">
    <property type="entry name" value="LolA_2nd_metazoa"/>
    <property type="match status" value="1"/>
</dbReference>